<reference evidence="2 3" key="1">
    <citation type="submission" date="2018-06" db="EMBL/GenBank/DDBJ databases">
        <authorList>
            <person name="Strepis N."/>
        </authorList>
    </citation>
    <scope>NUCLEOTIDE SEQUENCE [LARGE SCALE GENOMIC DNA]</scope>
    <source>
        <strain evidence="2">LUCI</strain>
    </source>
</reference>
<dbReference type="InterPro" id="IPR027275">
    <property type="entry name" value="PRC-brl_dom"/>
</dbReference>
<gene>
    <name evidence="2" type="ORF">LUCI_1239</name>
</gene>
<protein>
    <recommendedName>
        <fullName evidence="1">PRC-barrel domain-containing protein</fullName>
    </recommendedName>
</protein>
<evidence type="ECO:0000259" key="1">
    <source>
        <dbReference type="Pfam" id="PF05239"/>
    </source>
</evidence>
<dbReference type="OrthoDB" id="1707618at2"/>
<accession>A0A498RA49</accession>
<feature type="domain" description="PRC-barrel" evidence="1">
    <location>
        <begin position="90"/>
        <end position="157"/>
    </location>
</feature>
<feature type="domain" description="PRC-barrel" evidence="1">
    <location>
        <begin position="4"/>
        <end position="71"/>
    </location>
</feature>
<dbReference type="RefSeq" id="WP_122626991.1">
    <property type="nucleotide sequence ID" value="NZ_UPPP01000061.1"/>
</dbReference>
<dbReference type="EMBL" id="UPPP01000061">
    <property type="protein sequence ID" value="VBB06028.1"/>
    <property type="molecule type" value="Genomic_DNA"/>
</dbReference>
<name>A0A498RA49_9FIRM</name>
<dbReference type="InterPro" id="IPR011033">
    <property type="entry name" value="PRC_barrel-like_sf"/>
</dbReference>
<evidence type="ECO:0000313" key="2">
    <source>
        <dbReference type="EMBL" id="VBB06028.1"/>
    </source>
</evidence>
<dbReference type="AlphaFoldDB" id="A0A498RA49"/>
<evidence type="ECO:0000313" key="3">
    <source>
        <dbReference type="Proteomes" id="UP000277811"/>
    </source>
</evidence>
<organism evidence="2 3">
    <name type="scientific">Lucifera butyrica</name>
    <dbReference type="NCBI Taxonomy" id="1351585"/>
    <lineage>
        <taxon>Bacteria</taxon>
        <taxon>Bacillati</taxon>
        <taxon>Bacillota</taxon>
        <taxon>Negativicutes</taxon>
        <taxon>Veillonellales</taxon>
        <taxon>Veillonellaceae</taxon>
        <taxon>Lucifera</taxon>
    </lineage>
</organism>
<sequence>MQKVSNVFGLPVLETETGTQIGEVREVVLNFHHAAVWGLIIAGMDWLIEKEQGIAFFDLLSIGRDAVMIRNYECLQIMTDVCQQEPSLHLVHDLLGKPIFTERGRELGILTDIVFEEVTGELKAYEVSDSLLTDLLYGRQMMPLPPAHVIGQDKMIVPECMKELLYTNPLSQ</sequence>
<keyword evidence="3" id="KW-1185">Reference proteome</keyword>
<dbReference type="Gene3D" id="2.30.30.240">
    <property type="entry name" value="PRC-barrel domain"/>
    <property type="match status" value="2"/>
</dbReference>
<proteinExistence type="predicted"/>
<dbReference type="SUPFAM" id="SSF50346">
    <property type="entry name" value="PRC-barrel domain"/>
    <property type="match status" value="2"/>
</dbReference>
<dbReference type="Pfam" id="PF05239">
    <property type="entry name" value="PRC"/>
    <property type="match status" value="2"/>
</dbReference>
<dbReference type="Proteomes" id="UP000277811">
    <property type="component" value="Unassembled WGS sequence"/>
</dbReference>